<evidence type="ECO:0000259" key="11">
    <source>
        <dbReference type="Pfam" id="PF07730"/>
    </source>
</evidence>
<accession>C5EB27</accession>
<keyword evidence="10" id="KW-0472">Membrane</keyword>
<proteinExistence type="predicted"/>
<feature type="domain" description="Signal transduction histidine kinase subgroup 3 dimerisation and phosphoacceptor" evidence="11">
    <location>
        <begin position="245"/>
        <end position="305"/>
    </location>
</feature>
<protein>
    <recommendedName>
        <fullName evidence="2">histidine kinase</fullName>
        <ecNumber evidence="2">2.7.13.3</ecNumber>
    </recommendedName>
</protein>
<dbReference type="Proteomes" id="UP000005084">
    <property type="component" value="Unassembled WGS sequence"/>
</dbReference>
<keyword evidence="7" id="KW-0067">ATP-binding</keyword>
<evidence type="ECO:0000256" key="1">
    <source>
        <dbReference type="ARBA" id="ARBA00000085"/>
    </source>
</evidence>
<evidence type="ECO:0000256" key="2">
    <source>
        <dbReference type="ARBA" id="ARBA00012438"/>
    </source>
</evidence>
<gene>
    <name evidence="12" type="ORF">BLIG_01153</name>
</gene>
<keyword evidence="4" id="KW-0808">Transferase</keyword>
<organism evidence="12">
    <name type="scientific">Bifidobacterium longum subsp. infantis CCUG 52486</name>
    <dbReference type="NCBI Taxonomy" id="537937"/>
    <lineage>
        <taxon>Bacteria</taxon>
        <taxon>Bacillati</taxon>
        <taxon>Actinomycetota</taxon>
        <taxon>Actinomycetes</taxon>
        <taxon>Bifidobacteriales</taxon>
        <taxon>Bifidobacteriaceae</taxon>
        <taxon>Bifidobacterium</taxon>
    </lineage>
</organism>
<dbReference type="HOGENOM" id="CLU_000445_20_14_11"/>
<dbReference type="InterPro" id="IPR011712">
    <property type="entry name" value="Sig_transdc_His_kin_sub3_dim/P"/>
</dbReference>
<evidence type="ECO:0000256" key="4">
    <source>
        <dbReference type="ARBA" id="ARBA00022679"/>
    </source>
</evidence>
<dbReference type="GO" id="GO:0000155">
    <property type="term" value="F:phosphorelay sensor kinase activity"/>
    <property type="evidence" value="ECO:0007669"/>
    <property type="project" value="InterPro"/>
</dbReference>
<evidence type="ECO:0000256" key="9">
    <source>
        <dbReference type="SAM" id="MobiDB-lite"/>
    </source>
</evidence>
<dbReference type="GO" id="GO:0005524">
    <property type="term" value="F:ATP binding"/>
    <property type="evidence" value="ECO:0007669"/>
    <property type="project" value="UniProtKB-KW"/>
</dbReference>
<feature type="region of interest" description="Disordered" evidence="9">
    <location>
        <begin position="1"/>
        <end position="34"/>
    </location>
</feature>
<dbReference type="SUPFAM" id="SSF55874">
    <property type="entry name" value="ATPase domain of HSP90 chaperone/DNA topoisomerase II/histidine kinase"/>
    <property type="match status" value="1"/>
</dbReference>
<comment type="catalytic activity">
    <reaction evidence="1">
        <text>ATP + protein L-histidine = ADP + protein N-phospho-L-histidine.</text>
        <dbReference type="EC" id="2.7.13.3"/>
    </reaction>
</comment>
<dbReference type="GO" id="GO:0016020">
    <property type="term" value="C:membrane"/>
    <property type="evidence" value="ECO:0007669"/>
    <property type="project" value="InterPro"/>
</dbReference>
<evidence type="ECO:0000256" key="10">
    <source>
        <dbReference type="SAM" id="Phobius"/>
    </source>
</evidence>
<dbReference type="Gene3D" id="3.30.565.10">
    <property type="entry name" value="Histidine kinase-like ATPase, C-terminal domain"/>
    <property type="match status" value="1"/>
</dbReference>
<evidence type="ECO:0000256" key="6">
    <source>
        <dbReference type="ARBA" id="ARBA00022777"/>
    </source>
</evidence>
<dbReference type="PANTHER" id="PTHR24421">
    <property type="entry name" value="NITRATE/NITRITE SENSOR PROTEIN NARX-RELATED"/>
    <property type="match status" value="1"/>
</dbReference>
<evidence type="ECO:0000313" key="12">
    <source>
        <dbReference type="EMBL" id="EEQ55202.1"/>
    </source>
</evidence>
<reference evidence="12" key="1">
    <citation type="submission" date="2008-08" db="EMBL/GenBank/DDBJ databases">
        <title>Annotation of Bifidobacterium longum subsp. infantis CCUG 52486.</title>
        <authorList>
            <consortium name="The Broad Institute Genome Sequencing Platform"/>
            <person name="Gougoulias C."/>
            <person name="Tuohy K.M."/>
            <person name="Gibson G.R."/>
            <person name="Ward D."/>
            <person name="Mehta T."/>
            <person name="Young S."/>
            <person name="Jaffe D."/>
            <person name="Gnerre S."/>
            <person name="Berlin A."/>
            <person name="Heiman D."/>
            <person name="Hepburn T."/>
            <person name="Shea T."/>
            <person name="Sykes S."/>
            <person name="Alvarado L."/>
            <person name="Kodira C."/>
            <person name="Borodovsky M."/>
            <person name="Lander E."/>
            <person name="Galagan J."/>
            <person name="Nusbaum C."/>
            <person name="Birren B."/>
        </authorList>
    </citation>
    <scope>NUCLEOTIDE SEQUENCE [LARGE SCALE GENOMIC DNA]</scope>
    <source>
        <strain evidence="12">CCUG 52486</strain>
    </source>
</reference>
<dbReference type="PANTHER" id="PTHR24421:SF10">
    <property type="entry name" value="NITRATE_NITRITE SENSOR PROTEIN NARQ"/>
    <property type="match status" value="1"/>
</dbReference>
<keyword evidence="10" id="KW-0812">Transmembrane</keyword>
<name>C5EB27_BIFLI</name>
<evidence type="ECO:0000256" key="7">
    <source>
        <dbReference type="ARBA" id="ARBA00022840"/>
    </source>
</evidence>
<dbReference type="AlphaFoldDB" id="C5EB27"/>
<dbReference type="GO" id="GO:0046983">
    <property type="term" value="F:protein dimerization activity"/>
    <property type="evidence" value="ECO:0007669"/>
    <property type="project" value="InterPro"/>
</dbReference>
<keyword evidence="3" id="KW-0597">Phosphoprotein</keyword>
<feature type="transmembrane region" description="Helical" evidence="10">
    <location>
        <begin position="104"/>
        <end position="124"/>
    </location>
</feature>
<evidence type="ECO:0000256" key="8">
    <source>
        <dbReference type="ARBA" id="ARBA00023012"/>
    </source>
</evidence>
<dbReference type="InterPro" id="IPR050482">
    <property type="entry name" value="Sensor_HK_TwoCompSys"/>
</dbReference>
<dbReference type="EC" id="2.7.13.3" evidence="2"/>
<evidence type="ECO:0000256" key="3">
    <source>
        <dbReference type="ARBA" id="ARBA00022553"/>
    </source>
</evidence>
<dbReference type="Pfam" id="PF07730">
    <property type="entry name" value="HisKA_3"/>
    <property type="match status" value="1"/>
</dbReference>
<keyword evidence="6 12" id="KW-0418">Kinase</keyword>
<dbReference type="EMBL" id="DS990239">
    <property type="protein sequence ID" value="EEQ55202.1"/>
    <property type="molecule type" value="Genomic_DNA"/>
</dbReference>
<keyword evidence="10" id="KW-1133">Transmembrane helix</keyword>
<sequence>MAGRNRHGHGLLAGIVPHPVHADSPRATPQRGRHDTHMLTCTQHHTKRATMGAMKPQSAQANKVTVLAVPLVIAVVECAAMLWEHAIGAPADTMYTFAKDPLGLALLLAMTIASSAILLVRYWLPAVALALEAVLLIVASYWRLDSIVMIQTLVACYAFARTARGRGLCVGGIGMMLSMTASAIMVHPDVLATEWVSRVVTLAAVGGGALAVRGRQQAKEAEHKAAEECRRAAELAFQRDAAIRRSRIAGQLHDSVGQGLTVIIALSEGLAGKTDDPRVEDALHGINEIARESLGDTRKAVRALTEFDGAANGDDTHTQESDQHSWDDIRPILAHARRLGIVTVFTETGTRADDEAQADLCFDVTREAITNAIRHGQNVVHISIAWNHSENGTVAVIIRNDGSPARKDARKDDGTGLVRLFHRVESASGIFEYGPNEDGEWVVEATIPSNGVNEKDHTA</sequence>
<feature type="transmembrane region" description="Helical" evidence="10">
    <location>
        <begin position="64"/>
        <end position="83"/>
    </location>
</feature>
<keyword evidence="8" id="KW-0902">Two-component regulatory system</keyword>
<evidence type="ECO:0000256" key="5">
    <source>
        <dbReference type="ARBA" id="ARBA00022741"/>
    </source>
</evidence>
<dbReference type="InterPro" id="IPR036890">
    <property type="entry name" value="HATPase_C_sf"/>
</dbReference>
<dbReference type="Gene3D" id="1.20.5.1930">
    <property type="match status" value="1"/>
</dbReference>
<keyword evidence="5" id="KW-0547">Nucleotide-binding</keyword>